<dbReference type="InterPro" id="IPR000182">
    <property type="entry name" value="GNAT_dom"/>
</dbReference>
<dbReference type="GO" id="GO:0016747">
    <property type="term" value="F:acyltransferase activity, transferring groups other than amino-acyl groups"/>
    <property type="evidence" value="ECO:0007669"/>
    <property type="project" value="InterPro"/>
</dbReference>
<evidence type="ECO:0000256" key="2">
    <source>
        <dbReference type="ARBA" id="ARBA00023315"/>
    </source>
</evidence>
<evidence type="ECO:0000313" key="4">
    <source>
        <dbReference type="EMBL" id="KCZ95352.1"/>
    </source>
</evidence>
<dbReference type="PROSITE" id="PS51186">
    <property type="entry name" value="GNAT"/>
    <property type="match status" value="1"/>
</dbReference>
<dbReference type="PATRIC" id="fig|1280951.3.peg.1367"/>
<keyword evidence="1 4" id="KW-0808">Transferase</keyword>
<reference evidence="4 5" key="1">
    <citation type="submission" date="2013-04" db="EMBL/GenBank/DDBJ databases">
        <title>Hyphomonas hirschiana VP5 Genome Sequencing.</title>
        <authorList>
            <person name="Lai Q."/>
            <person name="Shao Z."/>
        </authorList>
    </citation>
    <scope>NUCLEOTIDE SEQUENCE [LARGE SCALE GENOMIC DNA]</scope>
    <source>
        <strain evidence="4 5">VP5</strain>
    </source>
</reference>
<dbReference type="SUPFAM" id="SSF55729">
    <property type="entry name" value="Acyl-CoA N-acyltransferases (Nat)"/>
    <property type="match status" value="1"/>
</dbReference>
<sequence length="157" mass="16987">MTEPLIRPATQADIGALTALEASFPEEDRFDRRTWRRLLAGHASVLVCEAPRDGLLAAAVMLYRKGARVARLYSITVAPEARGMGLARALMAACEADATERGARAVRLEVRASNSSATRLYEAGGYRVIATLESYYPDGEAALRMEKYLDAPSNGAP</sequence>
<dbReference type="InterPro" id="IPR050832">
    <property type="entry name" value="Bact_Acetyltransf"/>
</dbReference>
<dbReference type="Gene3D" id="3.40.630.30">
    <property type="match status" value="1"/>
</dbReference>
<protein>
    <submittedName>
        <fullName evidence="4">Acetyltransferase</fullName>
    </submittedName>
</protein>
<proteinExistence type="predicted"/>
<accession>A0A059FXL9</accession>
<organism evidence="4 5">
    <name type="scientific">Hyphomonas hirschiana VP5</name>
    <dbReference type="NCBI Taxonomy" id="1280951"/>
    <lineage>
        <taxon>Bacteria</taxon>
        <taxon>Pseudomonadati</taxon>
        <taxon>Pseudomonadota</taxon>
        <taxon>Alphaproteobacteria</taxon>
        <taxon>Hyphomonadales</taxon>
        <taxon>Hyphomonadaceae</taxon>
        <taxon>Hyphomonas</taxon>
    </lineage>
</organism>
<dbReference type="PANTHER" id="PTHR43877:SF2">
    <property type="entry name" value="AMINOALKYLPHOSPHONATE N-ACETYLTRANSFERASE-RELATED"/>
    <property type="match status" value="1"/>
</dbReference>
<evidence type="ECO:0000256" key="1">
    <source>
        <dbReference type="ARBA" id="ARBA00022679"/>
    </source>
</evidence>
<dbReference type="PANTHER" id="PTHR43877">
    <property type="entry name" value="AMINOALKYLPHOSPHONATE N-ACETYLTRANSFERASE-RELATED-RELATED"/>
    <property type="match status" value="1"/>
</dbReference>
<dbReference type="OrthoDB" id="9803233at2"/>
<keyword evidence="5" id="KW-1185">Reference proteome</keyword>
<feature type="domain" description="N-acetyltransferase" evidence="3">
    <location>
        <begin position="4"/>
        <end position="150"/>
    </location>
</feature>
<dbReference type="AlphaFoldDB" id="A0A059FXL9"/>
<evidence type="ECO:0000259" key="3">
    <source>
        <dbReference type="PROSITE" id="PS51186"/>
    </source>
</evidence>
<dbReference type="InterPro" id="IPR016181">
    <property type="entry name" value="Acyl_CoA_acyltransferase"/>
</dbReference>
<evidence type="ECO:0000313" key="5">
    <source>
        <dbReference type="Proteomes" id="UP000025061"/>
    </source>
</evidence>
<dbReference type="EMBL" id="ARYI01000004">
    <property type="protein sequence ID" value="KCZ95352.1"/>
    <property type="molecule type" value="Genomic_DNA"/>
</dbReference>
<comment type="caution">
    <text evidence="4">The sequence shown here is derived from an EMBL/GenBank/DDBJ whole genome shotgun (WGS) entry which is preliminary data.</text>
</comment>
<dbReference type="Pfam" id="PF00583">
    <property type="entry name" value="Acetyltransf_1"/>
    <property type="match status" value="1"/>
</dbReference>
<dbReference type="CDD" id="cd04301">
    <property type="entry name" value="NAT_SF"/>
    <property type="match status" value="1"/>
</dbReference>
<gene>
    <name evidence="4" type="ORF">HHI_06764</name>
</gene>
<keyword evidence="2" id="KW-0012">Acyltransferase</keyword>
<dbReference type="Proteomes" id="UP000025061">
    <property type="component" value="Unassembled WGS sequence"/>
</dbReference>
<name>A0A059FXL9_9PROT</name>
<dbReference type="RefSeq" id="WP_011647558.1">
    <property type="nucleotide sequence ID" value="NZ_ARYI01000004.1"/>
</dbReference>